<dbReference type="Gene3D" id="3.30.360.40">
    <property type="entry name" value="YwmB-like"/>
    <property type="match status" value="1"/>
</dbReference>
<keyword evidence="1" id="KW-0812">Transmembrane</keyword>
<dbReference type="EMBL" id="JBBMER010000003">
    <property type="protein sequence ID" value="MEQ2379130.1"/>
    <property type="molecule type" value="Genomic_DNA"/>
</dbReference>
<dbReference type="InterPro" id="IPR036209">
    <property type="entry name" value="YwmB-like_sf"/>
</dbReference>
<evidence type="ECO:0000256" key="1">
    <source>
        <dbReference type="SAM" id="Phobius"/>
    </source>
</evidence>
<dbReference type="SUPFAM" id="SSF143842">
    <property type="entry name" value="YwmB-like"/>
    <property type="match status" value="1"/>
</dbReference>
<dbReference type="Proteomes" id="UP001442364">
    <property type="component" value="Unassembled WGS sequence"/>
</dbReference>
<evidence type="ECO:0000313" key="2">
    <source>
        <dbReference type="EMBL" id="MEQ2379130.1"/>
    </source>
</evidence>
<protein>
    <submittedName>
        <fullName evidence="2">YwmB family TATA-box binding protein</fullName>
    </submittedName>
</protein>
<reference evidence="2 3" key="1">
    <citation type="submission" date="2024-03" db="EMBL/GenBank/DDBJ databases">
        <title>Human intestinal bacterial collection.</title>
        <authorList>
            <person name="Pauvert C."/>
            <person name="Hitch T.C.A."/>
            <person name="Clavel T."/>
        </authorList>
    </citation>
    <scope>NUCLEOTIDE SEQUENCE [LARGE SCALE GENOMIC DNA]</scope>
    <source>
        <strain evidence="2 3">CLA-AA-H255</strain>
    </source>
</reference>
<keyword evidence="1" id="KW-1133">Transmembrane helix</keyword>
<keyword evidence="3" id="KW-1185">Reference proteome</keyword>
<dbReference type="RefSeq" id="WP_022501444.1">
    <property type="nucleotide sequence ID" value="NZ_DAWDAH010000001.1"/>
</dbReference>
<comment type="caution">
    <text evidence="2">The sequence shown here is derived from an EMBL/GenBank/DDBJ whole genome shotgun (WGS) entry which is preliminary data.</text>
</comment>
<sequence length="263" mass="29704">MYKCRKYKLQRIAVTIAAILWIVTAVRSFMERSIYAVNNTGSDIVSIFSENVDNNVQSDISVDTELSDNYLSEQAMCLILEKMASEIGINRYNIQYSGNNSYENVYNNRYISRECVLTQDSLYGTVVMGIKATDEDKNYISIHIKLGKGVTSTTAYKAKLEKICNIYGIDSNVNVCITGQCDGDKSIEERNQITGNILSQLGAKEAEASRTKDLYTIYAYDKDTDGYMYIGKKKTNINISMNYDETTDKTNIYLATPINRGDY</sequence>
<evidence type="ECO:0000313" key="3">
    <source>
        <dbReference type="Proteomes" id="UP001442364"/>
    </source>
</evidence>
<feature type="transmembrane region" description="Helical" evidence="1">
    <location>
        <begin position="12"/>
        <end position="30"/>
    </location>
</feature>
<gene>
    <name evidence="2" type="ORF">WMO14_04430</name>
</gene>
<name>A0ABV1BUE7_9FIRM</name>
<accession>A0ABV1BUE7</accession>
<keyword evidence="1" id="KW-0472">Membrane</keyword>
<proteinExistence type="predicted"/>
<organism evidence="2 3">
    <name type="scientific">[Lactobacillus] rogosae</name>
    <dbReference type="NCBI Taxonomy" id="706562"/>
    <lineage>
        <taxon>Bacteria</taxon>
        <taxon>Bacillati</taxon>
        <taxon>Bacillota</taxon>
        <taxon>Clostridia</taxon>
        <taxon>Lachnospirales</taxon>
        <taxon>Lachnospiraceae</taxon>
        <taxon>Lachnospira</taxon>
    </lineage>
</organism>
<dbReference type="Pfam" id="PF08680">
    <property type="entry name" value="DUF1779"/>
    <property type="match status" value="1"/>
</dbReference>
<dbReference type="InterPro" id="IPR014794">
    <property type="entry name" value="DUF1779"/>
</dbReference>